<name>A0ABR9LAL0_9PSEU</name>
<gene>
    <name evidence="1" type="ORF">H4W30_004784</name>
</gene>
<evidence type="ECO:0008006" key="3">
    <source>
        <dbReference type="Google" id="ProtNLM"/>
    </source>
</evidence>
<sequence>MTTYALVRHPGAAYLDLRTFAHATGLSEELVRRLTALGLFDPTIGAGGELWFPAGELVAAARIRRLRAGLPLNYAAVGLVADLLDRIAELEAALRTGSRRSGD</sequence>
<comment type="caution">
    <text evidence="1">The sequence shown here is derived from an EMBL/GenBank/DDBJ whole genome shotgun (WGS) entry which is preliminary data.</text>
</comment>
<dbReference type="EMBL" id="JADBEJ010000005">
    <property type="protein sequence ID" value="MBE1577724.1"/>
    <property type="molecule type" value="Genomic_DNA"/>
</dbReference>
<dbReference type="Pfam" id="PF13591">
    <property type="entry name" value="MerR_2"/>
    <property type="match status" value="1"/>
</dbReference>
<reference evidence="1 2" key="1">
    <citation type="submission" date="2020-10" db="EMBL/GenBank/DDBJ databases">
        <title>Sequencing the genomes of 1000 actinobacteria strains.</title>
        <authorList>
            <person name="Klenk H.-P."/>
        </authorList>
    </citation>
    <scope>NUCLEOTIDE SEQUENCE [LARGE SCALE GENOMIC DNA]</scope>
    <source>
        <strain evidence="1 2">DSM 46661</strain>
    </source>
</reference>
<dbReference type="Proteomes" id="UP000656548">
    <property type="component" value="Unassembled WGS sequence"/>
</dbReference>
<proteinExistence type="predicted"/>
<protein>
    <recommendedName>
        <fullName evidence="3">MerR family transcriptional regulator</fullName>
    </recommendedName>
</protein>
<dbReference type="Gene3D" id="1.10.1660.10">
    <property type="match status" value="1"/>
</dbReference>
<evidence type="ECO:0000313" key="2">
    <source>
        <dbReference type="Proteomes" id="UP000656548"/>
    </source>
</evidence>
<accession>A0ABR9LAL0</accession>
<keyword evidence="2" id="KW-1185">Reference proteome</keyword>
<dbReference type="RefSeq" id="WP_192744848.1">
    <property type="nucleotide sequence ID" value="NZ_JADBEJ010000005.1"/>
</dbReference>
<organism evidence="1 2">
    <name type="scientific">Amycolatopsis roodepoortensis</name>
    <dbReference type="NCBI Taxonomy" id="700274"/>
    <lineage>
        <taxon>Bacteria</taxon>
        <taxon>Bacillati</taxon>
        <taxon>Actinomycetota</taxon>
        <taxon>Actinomycetes</taxon>
        <taxon>Pseudonocardiales</taxon>
        <taxon>Pseudonocardiaceae</taxon>
        <taxon>Amycolatopsis</taxon>
    </lineage>
</organism>
<evidence type="ECO:0000313" key="1">
    <source>
        <dbReference type="EMBL" id="MBE1577724.1"/>
    </source>
</evidence>